<evidence type="ECO:0000313" key="1">
    <source>
        <dbReference type="EMBL" id="KAJ7536659.1"/>
    </source>
</evidence>
<sequence>MDSRSSAWVKLPDELLERVLSFLPVCSILQCRCVCVRWKVILSSHSFFSHWNEVAALVPWFLMFRSGGVLSAYSPSIDLWHDLPLSLGFALSAVVASAGGLLCLRSSAISGAAHLAVSNPLTSSSRVLPELSRIRSPFIIGSWDYHGWSDLEALQECSGMRALWIDGSFYCLSIPLYQVLSYDMQQKQWKNLINLKAPISSLYSASLLACNGRLVLAGKINSKTSTQSERAKNICIWELEGGTSTWLKAKAVPGTDQWKFLDSLAYFLMLQQRRGTDSVCFNSWCRWRTLMYDTSQGSWRWLPDHCGSFREKFNGLTYEPSFLASA</sequence>
<proteinExistence type="predicted"/>
<accession>A0ACC2C3R8</accession>
<gene>
    <name evidence="1" type="ORF">O6H91_12G076700</name>
</gene>
<dbReference type="Proteomes" id="UP001162992">
    <property type="component" value="Chromosome 12"/>
</dbReference>
<keyword evidence="2" id="KW-1185">Reference proteome</keyword>
<evidence type="ECO:0000313" key="2">
    <source>
        <dbReference type="Proteomes" id="UP001162992"/>
    </source>
</evidence>
<comment type="caution">
    <text evidence="1">The sequence shown here is derived from an EMBL/GenBank/DDBJ whole genome shotgun (WGS) entry which is preliminary data.</text>
</comment>
<reference evidence="2" key="1">
    <citation type="journal article" date="2024" name="Proc. Natl. Acad. Sci. U.S.A.">
        <title>Extraordinary preservation of gene collinearity over three hundred million years revealed in homosporous lycophytes.</title>
        <authorList>
            <person name="Li C."/>
            <person name="Wickell D."/>
            <person name="Kuo L.Y."/>
            <person name="Chen X."/>
            <person name="Nie B."/>
            <person name="Liao X."/>
            <person name="Peng D."/>
            <person name="Ji J."/>
            <person name="Jenkins J."/>
            <person name="Williams M."/>
            <person name="Shu S."/>
            <person name="Plott C."/>
            <person name="Barry K."/>
            <person name="Rajasekar S."/>
            <person name="Grimwood J."/>
            <person name="Han X."/>
            <person name="Sun S."/>
            <person name="Hou Z."/>
            <person name="He W."/>
            <person name="Dai G."/>
            <person name="Sun C."/>
            <person name="Schmutz J."/>
            <person name="Leebens-Mack J.H."/>
            <person name="Li F.W."/>
            <person name="Wang L."/>
        </authorList>
    </citation>
    <scope>NUCLEOTIDE SEQUENCE [LARGE SCALE GENOMIC DNA]</scope>
    <source>
        <strain evidence="2">cv. PW_Plant_1</strain>
    </source>
</reference>
<name>A0ACC2C3R8_DIPCM</name>
<protein>
    <submittedName>
        <fullName evidence="1">Uncharacterized protein</fullName>
    </submittedName>
</protein>
<organism evidence="1 2">
    <name type="scientific">Diphasiastrum complanatum</name>
    <name type="common">Issler's clubmoss</name>
    <name type="synonym">Lycopodium complanatum</name>
    <dbReference type="NCBI Taxonomy" id="34168"/>
    <lineage>
        <taxon>Eukaryota</taxon>
        <taxon>Viridiplantae</taxon>
        <taxon>Streptophyta</taxon>
        <taxon>Embryophyta</taxon>
        <taxon>Tracheophyta</taxon>
        <taxon>Lycopodiopsida</taxon>
        <taxon>Lycopodiales</taxon>
        <taxon>Lycopodiaceae</taxon>
        <taxon>Lycopodioideae</taxon>
        <taxon>Diphasiastrum</taxon>
    </lineage>
</organism>
<dbReference type="EMBL" id="CM055103">
    <property type="protein sequence ID" value="KAJ7536659.1"/>
    <property type="molecule type" value="Genomic_DNA"/>
</dbReference>